<organism evidence="2 3">
    <name type="scientific">Providencia rettgeri</name>
    <dbReference type="NCBI Taxonomy" id="587"/>
    <lineage>
        <taxon>Bacteria</taxon>
        <taxon>Pseudomonadati</taxon>
        <taxon>Pseudomonadota</taxon>
        <taxon>Gammaproteobacteria</taxon>
        <taxon>Enterobacterales</taxon>
        <taxon>Morganellaceae</taxon>
        <taxon>Providencia</taxon>
    </lineage>
</organism>
<proteinExistence type="predicted"/>
<sequence>MIKTVNIFAKMINYFLFIFLILNSPNVFSNNSTSLSFKGNLIDTPPCDIYGTEGINKPVNIQFSKIAIQRIDGKRFQKNWSLNIDCGANLGSNVSLELNYMGNPVLFDEKALETSRAGIGIRLYNATDSTVIAPNDKKKLTMTNNGKLQIPLYSIPVKIAKPTTPIIEGKFTATATISINYP</sequence>
<protein>
    <submittedName>
        <fullName evidence="2">Fimbrial protein</fullName>
    </submittedName>
</protein>
<dbReference type="GO" id="GO:0009289">
    <property type="term" value="C:pilus"/>
    <property type="evidence" value="ECO:0007669"/>
    <property type="project" value="InterPro"/>
</dbReference>
<dbReference type="InterPro" id="IPR008966">
    <property type="entry name" value="Adhesion_dom_sf"/>
</dbReference>
<reference evidence="2" key="1">
    <citation type="submission" date="2019-02" db="EMBL/GenBank/DDBJ databases">
        <title>Genomic characterization of isolates from hospital effluents in KZN, South Africa.</title>
        <authorList>
            <person name="Ntshobeni N."/>
            <person name="Allam M."/>
            <person name="Ismail A."/>
            <person name="Amoako D."/>
            <person name="Essack S."/>
            <person name="Chenia H."/>
        </authorList>
    </citation>
    <scope>NUCLEOTIDE SEQUENCE</scope>
    <source>
        <strain evidence="2">AFE97_S1</strain>
    </source>
</reference>
<dbReference type="PANTHER" id="PTHR33420:SF26">
    <property type="entry name" value="FIMBRIAL SUBUNIT"/>
    <property type="match status" value="1"/>
</dbReference>
<dbReference type="SUPFAM" id="SSF49401">
    <property type="entry name" value="Bacterial adhesins"/>
    <property type="match status" value="1"/>
</dbReference>
<dbReference type="InterPro" id="IPR036937">
    <property type="entry name" value="Adhesion_dom_fimbrial_sf"/>
</dbReference>
<accession>A0A8F4C005</accession>
<dbReference type="InterPro" id="IPR000259">
    <property type="entry name" value="Adhesion_dom_fimbrial"/>
</dbReference>
<dbReference type="AlphaFoldDB" id="A0A8F4C005"/>
<dbReference type="Pfam" id="PF00419">
    <property type="entry name" value="Fimbrial"/>
    <property type="match status" value="1"/>
</dbReference>
<feature type="domain" description="Fimbrial-type adhesion" evidence="1">
    <location>
        <begin position="36"/>
        <end position="181"/>
    </location>
</feature>
<name>A0A8F4C005_PRORE</name>
<evidence type="ECO:0000313" key="2">
    <source>
        <dbReference type="EMBL" id="MBX6981363.1"/>
    </source>
</evidence>
<gene>
    <name evidence="2" type="ORF">EX242_13985</name>
</gene>
<dbReference type="Proteomes" id="UP000824410">
    <property type="component" value="Unassembled WGS sequence"/>
</dbReference>
<evidence type="ECO:0000313" key="3">
    <source>
        <dbReference type="Proteomes" id="UP000824410"/>
    </source>
</evidence>
<dbReference type="PANTHER" id="PTHR33420">
    <property type="entry name" value="FIMBRIAL SUBUNIT ELFA-RELATED"/>
    <property type="match status" value="1"/>
</dbReference>
<dbReference type="Gene3D" id="2.60.40.1090">
    <property type="entry name" value="Fimbrial-type adhesion domain"/>
    <property type="match status" value="1"/>
</dbReference>
<comment type="caution">
    <text evidence="2">The sequence shown here is derived from an EMBL/GenBank/DDBJ whole genome shotgun (WGS) entry which is preliminary data.</text>
</comment>
<evidence type="ECO:0000259" key="1">
    <source>
        <dbReference type="Pfam" id="PF00419"/>
    </source>
</evidence>
<dbReference type="RefSeq" id="WP_129466546.1">
    <property type="nucleotide sequence ID" value="NZ_ABEXNG020000053.1"/>
</dbReference>
<dbReference type="GO" id="GO:0043709">
    <property type="term" value="P:cell adhesion involved in single-species biofilm formation"/>
    <property type="evidence" value="ECO:0007669"/>
    <property type="project" value="TreeGrafter"/>
</dbReference>
<dbReference type="InterPro" id="IPR050263">
    <property type="entry name" value="Bact_Fimbrial_Adh_Pro"/>
</dbReference>
<dbReference type="EMBL" id="SHDO01000011">
    <property type="protein sequence ID" value="MBX6981363.1"/>
    <property type="molecule type" value="Genomic_DNA"/>
</dbReference>